<evidence type="ECO:0000313" key="2">
    <source>
        <dbReference type="EMBL" id="WXA13481.1"/>
    </source>
</evidence>
<dbReference type="EMBL" id="CP136924">
    <property type="protein sequence ID" value="WXA04101.1"/>
    <property type="molecule type" value="Genomic_DNA"/>
</dbReference>
<evidence type="ECO:0000313" key="1">
    <source>
        <dbReference type="EMBL" id="WXA04101.1"/>
    </source>
</evidence>
<protein>
    <submittedName>
        <fullName evidence="2">Uncharacterized protein</fullName>
    </submittedName>
</protein>
<accession>A0AAU6P815</accession>
<evidence type="ECO:0000313" key="3">
    <source>
        <dbReference type="Proteomes" id="UP001368318"/>
    </source>
</evidence>
<dbReference type="KEGG" id="mcaa:R3L15_01085"/>
<dbReference type="Proteomes" id="UP001368318">
    <property type="component" value="Chromosome"/>
</dbReference>
<dbReference type="EMBL" id="CP136925">
    <property type="protein sequence ID" value="WXA13481.1"/>
    <property type="molecule type" value="Genomic_DNA"/>
</dbReference>
<proteinExistence type="predicted"/>
<keyword evidence="3" id="KW-1185">Reference proteome</keyword>
<dbReference type="AlphaFoldDB" id="A0AAU6P815"/>
<name>A0AAU6P815_9FLAO</name>
<organism evidence="2">
    <name type="scientific">Mangrovimonas cancribranchiae</name>
    <dbReference type="NCBI Taxonomy" id="3080055"/>
    <lineage>
        <taxon>Bacteria</taxon>
        <taxon>Pseudomonadati</taxon>
        <taxon>Bacteroidota</taxon>
        <taxon>Flavobacteriia</taxon>
        <taxon>Flavobacteriales</taxon>
        <taxon>Flavobacteriaceae</taxon>
        <taxon>Mangrovimonas</taxon>
    </lineage>
</organism>
<dbReference type="RefSeq" id="WP_338732731.1">
    <property type="nucleotide sequence ID" value="NZ_CP136924.1"/>
</dbReference>
<sequence>MKVKLKKFTEFSKTILPNEAKYLASQYKFTDNEKIEIINRLTTGAMAEKVMPSFDVDIDKRKYSYVKDWIVKKLTSIDVDKTAAWILDLKKKILLDAIASSEEKAFLNFLTNYKTVGYNFQIVYELAQEYKPYLLIRLRYKDHEIVANFLNQFEAHYKKAKDIQQNIYNATTEITSQYTKKETETKYWERWLLKVFKAEGVDGKNRYMAFITLAFLYTNYNESTKLKLLFDEIDDYFSNGYMYSRRLLSNYYASRVLMHSKENELDLAEYYAYLSIRQDNNDTLMYVNNLVAILLKNKKAEEASKVIDSYYALYKESHNYHQKIGFYSYRVRVLNQLSQNKLAEDAAVTFLKQYKKEVIKHRWHHFFTSYFNVLIAQEKYAELLKIASKFDISEKEKERRSGHNYIPNISWSISLSRFMEGQINSSKLLEEIKAPMQGIKPTKSQRLILIQVIDTLSNNLPEAFLKLKSYL</sequence>
<reference evidence="2 3" key="1">
    <citation type="submission" date="2023-10" db="EMBL/GenBank/DDBJ databases">
        <title>Culture-based analysis of two novel bacteria associated with mangrove crab gills.</title>
        <authorList>
            <person name="Yang X."/>
            <person name="Garuglieri E."/>
            <person name="Van Goethem M.W."/>
            <person name="Fusi M."/>
            <person name="Marasco R."/>
            <person name="Daffonchio D.G."/>
        </authorList>
    </citation>
    <scope>NUCLEOTIDE SEQUENCE</scope>
    <source>
        <strain evidence="2">UG2-1</strain>
        <strain evidence="1">UG2-2</strain>
        <strain evidence="3">UG2_2</strain>
    </source>
</reference>
<gene>
    <name evidence="2" type="ORF">R3L15_01085</name>
    <name evidence="1" type="ORF">R3L16_06310</name>
</gene>